<keyword evidence="4" id="KW-0547">Nucleotide-binding</keyword>
<dbReference type="PRINTS" id="PR00985">
    <property type="entry name" value="TRNASYNTHLEU"/>
</dbReference>
<gene>
    <name evidence="10" type="ORF">METZ01_LOCUS205734</name>
</gene>
<keyword evidence="5" id="KW-0067">ATP-binding</keyword>
<dbReference type="Gene3D" id="3.40.50.620">
    <property type="entry name" value="HUPs"/>
    <property type="match status" value="2"/>
</dbReference>
<evidence type="ECO:0000256" key="1">
    <source>
        <dbReference type="ARBA" id="ARBA00005594"/>
    </source>
</evidence>
<keyword evidence="6" id="KW-0648">Protein biosynthesis</keyword>
<evidence type="ECO:0000256" key="7">
    <source>
        <dbReference type="ARBA" id="ARBA00023146"/>
    </source>
</evidence>
<protein>
    <recommendedName>
        <fullName evidence="2">leucine--tRNA ligase</fullName>
        <ecNumber evidence="2">6.1.1.4</ecNumber>
    </recommendedName>
</protein>
<keyword evidence="7" id="KW-0030">Aminoacyl-tRNA synthetase</keyword>
<evidence type="ECO:0000313" key="10">
    <source>
        <dbReference type="EMBL" id="SVB52880.1"/>
    </source>
</evidence>
<sequence>MEKGLYNFCEIEERWRYRWLKQRTFCTDDPSVTKSSDKPKCYVLDMFPYPSGSGLHVGHPKGYIATDIYSRYKKMQGFHVLHPMGFDSFGLPAEQYAIEHGVHPAVVTEQNIDTIREQLQFLGLGYDWDREIATSREDYYRWTQWMFKKFFESWFDVSRQKGRPISELIAEFDDETRKLSDADRKITGSDQMWKELTDVQRSAVLNNYRIAYHKEVTVNWCPGLGTVLANEEVTSDSKSERGNFLVYQRPLRQWMMRITAYSERLLNDLDLAELPDGKGGTFRLDWPESIKLMQRNWIGRSQGSDVKFDVLCPETDQVVNMLTVYTTRPDTLFGATFMVVAPQHPIVTKGSSEYLVPTSHANQVETYIAKAKEEVSVNHDTKEKTGVMSGIYTRNPVNDEKLPIFVADYVSMDYGSGAIMAVPAHDERDFEFAQKYDLLITKVVQAMKDEDEECFTGEGISINSGYVSETPFAITGLSTPEAKEKITKT</sequence>
<dbReference type="GO" id="GO:0005524">
    <property type="term" value="F:ATP binding"/>
    <property type="evidence" value="ECO:0007669"/>
    <property type="project" value="UniProtKB-KW"/>
</dbReference>
<dbReference type="Gene3D" id="3.90.740.10">
    <property type="entry name" value="Valyl/Leucyl/Isoleucyl-tRNA synthetase, editing domain"/>
    <property type="match status" value="1"/>
</dbReference>
<dbReference type="PANTHER" id="PTHR43740">
    <property type="entry name" value="LEUCYL-TRNA SYNTHETASE"/>
    <property type="match status" value="1"/>
</dbReference>
<dbReference type="GO" id="GO:0004823">
    <property type="term" value="F:leucine-tRNA ligase activity"/>
    <property type="evidence" value="ECO:0007669"/>
    <property type="project" value="UniProtKB-EC"/>
</dbReference>
<proteinExistence type="inferred from homology"/>
<dbReference type="FunFam" id="3.40.50.620:FF:000060">
    <property type="entry name" value="Leucine--tRNA ligase"/>
    <property type="match status" value="1"/>
</dbReference>
<dbReference type="AlphaFoldDB" id="A0A382EQ63"/>
<dbReference type="Pfam" id="PF09334">
    <property type="entry name" value="tRNA-synt_1g"/>
    <property type="match status" value="1"/>
</dbReference>
<dbReference type="InterPro" id="IPR009008">
    <property type="entry name" value="Val/Leu/Ile-tRNA-synth_edit"/>
</dbReference>
<dbReference type="PANTHER" id="PTHR43740:SF2">
    <property type="entry name" value="LEUCINE--TRNA LIGASE, MITOCHONDRIAL"/>
    <property type="match status" value="1"/>
</dbReference>
<dbReference type="GO" id="GO:0002161">
    <property type="term" value="F:aminoacyl-tRNA deacylase activity"/>
    <property type="evidence" value="ECO:0007669"/>
    <property type="project" value="InterPro"/>
</dbReference>
<dbReference type="InterPro" id="IPR015413">
    <property type="entry name" value="Methionyl/Leucyl_tRNA_Synth"/>
</dbReference>
<name>A0A382EQ63_9ZZZZ</name>
<dbReference type="InterPro" id="IPR002302">
    <property type="entry name" value="Leu-tRNA-ligase"/>
</dbReference>
<feature type="domain" description="Leucyl-tRNA synthetase editing" evidence="9">
    <location>
        <begin position="295"/>
        <end position="487"/>
    </location>
</feature>
<dbReference type="GO" id="GO:0006429">
    <property type="term" value="P:leucyl-tRNA aminoacylation"/>
    <property type="evidence" value="ECO:0007669"/>
    <property type="project" value="InterPro"/>
</dbReference>
<dbReference type="SUPFAM" id="SSF50677">
    <property type="entry name" value="ValRS/IleRS/LeuRS editing domain"/>
    <property type="match status" value="1"/>
</dbReference>
<dbReference type="InterPro" id="IPR025709">
    <property type="entry name" value="Leu_tRNA-synth_edit"/>
</dbReference>
<keyword evidence="3" id="KW-0436">Ligase</keyword>
<feature type="domain" description="Methionyl/Leucyl tRNA synthetase" evidence="8">
    <location>
        <begin position="46"/>
        <end position="151"/>
    </location>
</feature>
<dbReference type="Pfam" id="PF13603">
    <property type="entry name" value="tRNA-synt_1_2"/>
    <property type="match status" value="1"/>
</dbReference>
<reference evidence="10" key="1">
    <citation type="submission" date="2018-05" db="EMBL/GenBank/DDBJ databases">
        <authorList>
            <person name="Lanie J.A."/>
            <person name="Ng W.-L."/>
            <person name="Kazmierczak K.M."/>
            <person name="Andrzejewski T.M."/>
            <person name="Davidsen T.M."/>
            <person name="Wayne K.J."/>
            <person name="Tettelin H."/>
            <person name="Glass J.I."/>
            <person name="Rusch D."/>
            <person name="Podicherti R."/>
            <person name="Tsui H.-C.T."/>
            <person name="Winkler M.E."/>
        </authorList>
    </citation>
    <scope>NUCLEOTIDE SEQUENCE</scope>
</reference>
<evidence type="ECO:0000256" key="6">
    <source>
        <dbReference type="ARBA" id="ARBA00022917"/>
    </source>
</evidence>
<comment type="similarity">
    <text evidence="1">Belongs to the class-I aminoacyl-tRNA synthetase family.</text>
</comment>
<dbReference type="InterPro" id="IPR014729">
    <property type="entry name" value="Rossmann-like_a/b/a_fold"/>
</dbReference>
<dbReference type="EMBL" id="UINC01045748">
    <property type="protein sequence ID" value="SVB52880.1"/>
    <property type="molecule type" value="Genomic_DNA"/>
</dbReference>
<organism evidence="10">
    <name type="scientific">marine metagenome</name>
    <dbReference type="NCBI Taxonomy" id="408172"/>
    <lineage>
        <taxon>unclassified sequences</taxon>
        <taxon>metagenomes</taxon>
        <taxon>ecological metagenomes</taxon>
    </lineage>
</organism>
<evidence type="ECO:0000256" key="3">
    <source>
        <dbReference type="ARBA" id="ARBA00022598"/>
    </source>
</evidence>
<evidence type="ECO:0000256" key="4">
    <source>
        <dbReference type="ARBA" id="ARBA00022741"/>
    </source>
</evidence>
<dbReference type="SUPFAM" id="SSF52374">
    <property type="entry name" value="Nucleotidylyl transferase"/>
    <property type="match status" value="1"/>
</dbReference>
<accession>A0A382EQ63</accession>
<evidence type="ECO:0000256" key="2">
    <source>
        <dbReference type="ARBA" id="ARBA00013164"/>
    </source>
</evidence>
<evidence type="ECO:0000256" key="5">
    <source>
        <dbReference type="ARBA" id="ARBA00022840"/>
    </source>
</evidence>
<evidence type="ECO:0000259" key="8">
    <source>
        <dbReference type="Pfam" id="PF09334"/>
    </source>
</evidence>
<dbReference type="EC" id="6.1.1.4" evidence="2"/>
<evidence type="ECO:0000259" key="9">
    <source>
        <dbReference type="Pfam" id="PF13603"/>
    </source>
</evidence>
<dbReference type="Gene3D" id="1.10.730.10">
    <property type="entry name" value="Isoleucyl-tRNA Synthetase, Domain 1"/>
    <property type="match status" value="1"/>
</dbReference>
<dbReference type="GO" id="GO:0005829">
    <property type="term" value="C:cytosol"/>
    <property type="evidence" value="ECO:0007669"/>
    <property type="project" value="TreeGrafter"/>
</dbReference>
<feature type="non-terminal residue" evidence="10">
    <location>
        <position position="489"/>
    </location>
</feature>